<evidence type="ECO:0000313" key="1">
    <source>
        <dbReference type="EMBL" id="MDY0407656.1"/>
    </source>
</evidence>
<protein>
    <submittedName>
        <fullName evidence="1">Uncharacterized protein</fullName>
    </submittedName>
</protein>
<keyword evidence="2" id="KW-1185">Reference proteome</keyword>
<sequence>MVKWYVEVYGPIDLKVPAYRDPEPSQNEAYDMAELQVRLENMEKLLTTSLENFQSEVPEQREVAATIEAVETDDVAVEMPGMTTIRTIYYENDKLEIPYFLRDAFLLPQRFEKSERFLIRLGGEQQARIMSELPENLVGLHKYVKRYNETNDQNFFSELKVFIEEEKKRREILLERPGELFFFYKDDYIVVTERLSQVPLSTEEFTGIPSLIRQLNEIGIEYVGQLPQELVVLAKYKNVGIGTLEKLFGQLRGK</sequence>
<proteinExistence type="predicted"/>
<dbReference type="RefSeq" id="WP_320378451.1">
    <property type="nucleotide sequence ID" value="NZ_JAWDIQ010000001.1"/>
</dbReference>
<accession>A0ABU5CMU0</accession>
<name>A0ABU5CMU0_9BACI</name>
<organism evidence="1 2">
    <name type="scientific">Paracerasibacillus soli</name>
    <dbReference type="NCBI Taxonomy" id="480284"/>
    <lineage>
        <taxon>Bacteria</taxon>
        <taxon>Bacillati</taxon>
        <taxon>Bacillota</taxon>
        <taxon>Bacilli</taxon>
        <taxon>Bacillales</taxon>
        <taxon>Bacillaceae</taxon>
        <taxon>Paracerasibacillus</taxon>
    </lineage>
</organism>
<gene>
    <name evidence="1" type="ORF">RWD45_02350</name>
</gene>
<dbReference type="EMBL" id="JAWDIQ010000001">
    <property type="protein sequence ID" value="MDY0407656.1"/>
    <property type="molecule type" value="Genomic_DNA"/>
</dbReference>
<evidence type="ECO:0000313" key="2">
    <source>
        <dbReference type="Proteomes" id="UP001275315"/>
    </source>
</evidence>
<comment type="caution">
    <text evidence="1">The sequence shown here is derived from an EMBL/GenBank/DDBJ whole genome shotgun (WGS) entry which is preliminary data.</text>
</comment>
<dbReference type="Proteomes" id="UP001275315">
    <property type="component" value="Unassembled WGS sequence"/>
</dbReference>
<reference evidence="1 2" key="1">
    <citation type="submission" date="2023-10" db="EMBL/GenBank/DDBJ databases">
        <title>Virgibacillus soli CC-YMP-6 genome.</title>
        <authorList>
            <person name="Miliotis G."/>
            <person name="Sengupta P."/>
            <person name="Hameed A."/>
            <person name="Chuvochina M."/>
            <person name="Mcdonagh F."/>
            <person name="Simpson A.C."/>
            <person name="Singh N.K."/>
            <person name="Rekha P.D."/>
            <person name="Raman K."/>
            <person name="Hugenholtz P."/>
            <person name="Venkateswaran K."/>
        </authorList>
    </citation>
    <scope>NUCLEOTIDE SEQUENCE [LARGE SCALE GENOMIC DNA]</scope>
    <source>
        <strain evidence="1 2">CC-YMP-6</strain>
    </source>
</reference>